<reference evidence="1" key="2">
    <citation type="submission" date="2025-09" db="UniProtKB">
        <authorList>
            <consortium name="EnsemblPlants"/>
        </authorList>
    </citation>
    <scope>IDENTIFICATION</scope>
</reference>
<sequence length="589" mass="63328">MTPHLVPVSSPRATPRRTRAVAYNYIVLASVSAAAAGVGRSGGVPWCISSKTTVQPAVRVLLQSSWRSVVRKIEDDRCKEPGCSFPATVTHLSLILSSVVTRHQHTPHSSVVTACSRRHPIKSSPNQKPHDEIQRQRPSPRSHARVGPGSFLPPTTAMPPPLVLCLLFVLLAVPSWSSEAAKPLLLPLRARQMPARTLPRQPSKLRFHHNVSLTVSLAVGTPPQNVTMVLDTGSELSWLLCAPPVRGARNNGTSFRPRASSSFAAVPCASAQCRSRDLPSPPACDGASRRCSVSLSYADGSSSDGALATDFFAVGNAPPLRAAFGCMSSAFDSSPDGVVSAGLLGMNRGALSFVSQASTRRFSYCISDRDDAGVLLLGHSDLPTFLPLNYTPLYQPALPLPYFDRVAYSVQLLGIRVGGKRLPIPASVLAPDHTGAGQTMVDSGTQFTFLLGDAYAALKAEFLRQARPILPALDDPGFAFQEAFDTCFRVPHGRRPPETRLPGVTLLFKGAEMAVGGDRLLYKVPGERRGGDGVWCLTFGNADMVPIMAYVIGHHHQMNLWVEYDLERGRVGLAPVRCDVASERLGLML</sequence>
<accession>A0ACD5VWU4</accession>
<keyword evidence="2" id="KW-1185">Reference proteome</keyword>
<evidence type="ECO:0000313" key="1">
    <source>
        <dbReference type="EnsemblPlants" id="AVESA.00010b.r2.3CG0511310.1.CDS"/>
    </source>
</evidence>
<evidence type="ECO:0000313" key="2">
    <source>
        <dbReference type="Proteomes" id="UP001732700"/>
    </source>
</evidence>
<protein>
    <submittedName>
        <fullName evidence="1">Uncharacterized protein</fullName>
    </submittedName>
</protein>
<proteinExistence type="predicted"/>
<name>A0ACD5VWU4_AVESA</name>
<organism evidence="1 2">
    <name type="scientific">Avena sativa</name>
    <name type="common">Oat</name>
    <dbReference type="NCBI Taxonomy" id="4498"/>
    <lineage>
        <taxon>Eukaryota</taxon>
        <taxon>Viridiplantae</taxon>
        <taxon>Streptophyta</taxon>
        <taxon>Embryophyta</taxon>
        <taxon>Tracheophyta</taxon>
        <taxon>Spermatophyta</taxon>
        <taxon>Magnoliopsida</taxon>
        <taxon>Liliopsida</taxon>
        <taxon>Poales</taxon>
        <taxon>Poaceae</taxon>
        <taxon>BOP clade</taxon>
        <taxon>Pooideae</taxon>
        <taxon>Poodae</taxon>
        <taxon>Poeae</taxon>
        <taxon>Poeae Chloroplast Group 1 (Aveneae type)</taxon>
        <taxon>Aveninae</taxon>
        <taxon>Avena</taxon>
    </lineage>
</organism>
<dbReference type="Proteomes" id="UP001732700">
    <property type="component" value="Chromosome 3C"/>
</dbReference>
<reference evidence="1" key="1">
    <citation type="submission" date="2021-05" db="EMBL/GenBank/DDBJ databases">
        <authorList>
            <person name="Scholz U."/>
            <person name="Mascher M."/>
            <person name="Fiebig A."/>
        </authorList>
    </citation>
    <scope>NUCLEOTIDE SEQUENCE [LARGE SCALE GENOMIC DNA]</scope>
</reference>
<dbReference type="EnsemblPlants" id="AVESA.00010b.r2.3CG0511310.1">
    <property type="protein sequence ID" value="AVESA.00010b.r2.3CG0511310.1.CDS"/>
    <property type="gene ID" value="AVESA.00010b.r2.3CG0511310"/>
</dbReference>